<reference evidence="2 3" key="1">
    <citation type="submission" date="2016-07" db="EMBL/GenBank/DDBJ databases">
        <title>Pervasive Adenine N6-methylation of Active Genes in Fungi.</title>
        <authorList>
            <consortium name="DOE Joint Genome Institute"/>
            <person name="Mondo S.J."/>
            <person name="Dannebaum R.O."/>
            <person name="Kuo R.C."/>
            <person name="Labutti K."/>
            <person name="Haridas S."/>
            <person name="Kuo A."/>
            <person name="Salamov A."/>
            <person name="Ahrendt S.R."/>
            <person name="Lipzen A."/>
            <person name="Sullivan W."/>
            <person name="Andreopoulos W.B."/>
            <person name="Clum A."/>
            <person name="Lindquist E."/>
            <person name="Daum C."/>
            <person name="Ramamoorthy G.K."/>
            <person name="Gryganskyi A."/>
            <person name="Culley D."/>
            <person name="Magnuson J.K."/>
            <person name="James T.Y."/>
            <person name="O'Malley M.A."/>
            <person name="Stajich J.E."/>
            <person name="Spatafora J.W."/>
            <person name="Visel A."/>
            <person name="Grigoriev I.V."/>
        </authorList>
    </citation>
    <scope>NUCLEOTIDE SEQUENCE [LARGE SCALE GENOMIC DNA]</scope>
    <source>
        <strain evidence="2 3">NRRL 1336</strain>
    </source>
</reference>
<feature type="chain" id="PRO_5012462525" evidence="1">
    <location>
        <begin position="21"/>
        <end position="108"/>
    </location>
</feature>
<feature type="signal peptide" evidence="1">
    <location>
        <begin position="1"/>
        <end position="20"/>
    </location>
</feature>
<sequence>MMKSIPVMLCIAATMTIASAQSIILDYPGQSQSTRQRVAQCFPLVNAAGQLPRQASGIGAIDCFFYKDRECRVPTTEVLVVPLDRYPKNLSSLPIPPNGSVRCELSYE</sequence>
<name>A0A1X2HZM3_9FUNG</name>
<keyword evidence="3" id="KW-1185">Reference proteome</keyword>
<keyword evidence="1" id="KW-0732">Signal</keyword>
<dbReference type="EMBL" id="MCGE01000040">
    <property type="protein sequence ID" value="ORZ06204.1"/>
    <property type="molecule type" value="Genomic_DNA"/>
</dbReference>
<dbReference type="AlphaFoldDB" id="A0A1X2HZM3"/>
<evidence type="ECO:0000256" key="1">
    <source>
        <dbReference type="SAM" id="SignalP"/>
    </source>
</evidence>
<evidence type="ECO:0000313" key="2">
    <source>
        <dbReference type="EMBL" id="ORZ06204.1"/>
    </source>
</evidence>
<proteinExistence type="predicted"/>
<protein>
    <submittedName>
        <fullName evidence="2">Uncharacterized protein</fullName>
    </submittedName>
</protein>
<dbReference type="Proteomes" id="UP000193560">
    <property type="component" value="Unassembled WGS sequence"/>
</dbReference>
<accession>A0A1X2HZM3</accession>
<organism evidence="2 3">
    <name type="scientific">Absidia repens</name>
    <dbReference type="NCBI Taxonomy" id="90262"/>
    <lineage>
        <taxon>Eukaryota</taxon>
        <taxon>Fungi</taxon>
        <taxon>Fungi incertae sedis</taxon>
        <taxon>Mucoromycota</taxon>
        <taxon>Mucoromycotina</taxon>
        <taxon>Mucoromycetes</taxon>
        <taxon>Mucorales</taxon>
        <taxon>Cunninghamellaceae</taxon>
        <taxon>Absidia</taxon>
    </lineage>
</organism>
<comment type="caution">
    <text evidence="2">The sequence shown here is derived from an EMBL/GenBank/DDBJ whole genome shotgun (WGS) entry which is preliminary data.</text>
</comment>
<gene>
    <name evidence="2" type="ORF">BCR42DRAFT_427317</name>
</gene>
<evidence type="ECO:0000313" key="3">
    <source>
        <dbReference type="Proteomes" id="UP000193560"/>
    </source>
</evidence>